<dbReference type="InterPro" id="IPR023298">
    <property type="entry name" value="ATPase_P-typ_TM_dom_sf"/>
</dbReference>
<evidence type="ECO:0000256" key="12">
    <source>
        <dbReference type="ARBA" id="ARBA00023065"/>
    </source>
</evidence>
<dbReference type="PRINTS" id="PR00120">
    <property type="entry name" value="HATPASE"/>
</dbReference>
<dbReference type="SUPFAM" id="SSF81665">
    <property type="entry name" value="Calcium ATPase, transmembrane domain M"/>
    <property type="match status" value="1"/>
</dbReference>
<dbReference type="FunFam" id="3.40.50.1000:FF:000211">
    <property type="entry name" value="Plasma membrane ATPase"/>
    <property type="match status" value="1"/>
</dbReference>
<dbReference type="GO" id="GO:0046872">
    <property type="term" value="F:metal ion binding"/>
    <property type="evidence" value="ECO:0007669"/>
    <property type="project" value="UniProtKB-KW"/>
</dbReference>
<dbReference type="EC" id="7.1.2.1" evidence="15"/>
<dbReference type="SUPFAM" id="SSF56784">
    <property type="entry name" value="HAD-like"/>
    <property type="match status" value="1"/>
</dbReference>
<dbReference type="PRINTS" id="PR00119">
    <property type="entry name" value="CATATPASE"/>
</dbReference>
<protein>
    <recommendedName>
        <fullName evidence="15">Plasma membrane ATPase</fullName>
        <ecNumber evidence="15">7.1.2.1</ecNumber>
    </recommendedName>
</protein>
<dbReference type="PROSITE" id="PS00154">
    <property type="entry name" value="ATPASE_E1_E2"/>
    <property type="match status" value="1"/>
</dbReference>
<dbReference type="SFLD" id="SFLDF00027">
    <property type="entry name" value="p-type_atpase"/>
    <property type="match status" value="1"/>
</dbReference>
<keyword evidence="18" id="KW-1185">Reference proteome</keyword>
<dbReference type="InterPro" id="IPR006534">
    <property type="entry name" value="P-type_ATPase_IIIA"/>
</dbReference>
<comment type="similarity">
    <text evidence="2 15">Belongs to the cation transport ATPase (P-type) (TC 3.A.3) family. Type IIIA subfamily.</text>
</comment>
<keyword evidence="4 15" id="KW-0812">Transmembrane</keyword>
<keyword evidence="11 15" id="KW-1133">Transmembrane helix</keyword>
<dbReference type="SFLD" id="SFLDS00003">
    <property type="entry name" value="Haloacid_Dehalogenase"/>
    <property type="match status" value="1"/>
</dbReference>
<reference evidence="17" key="1">
    <citation type="submission" date="2024-03" db="EMBL/GenBank/DDBJ databases">
        <title>WGS assembly of Saponaria officinalis var. Norfolk2.</title>
        <authorList>
            <person name="Jenkins J."/>
            <person name="Shu S."/>
            <person name="Grimwood J."/>
            <person name="Barry K."/>
            <person name="Goodstein D."/>
            <person name="Schmutz J."/>
            <person name="Leebens-Mack J."/>
            <person name="Osbourn A."/>
        </authorList>
    </citation>
    <scope>NUCLEOTIDE SEQUENCE [LARGE SCALE GENOMIC DNA]</scope>
    <source>
        <strain evidence="17">JIC</strain>
    </source>
</reference>
<dbReference type="EMBL" id="JBDFQZ010000014">
    <property type="protein sequence ID" value="KAK9667277.1"/>
    <property type="molecule type" value="Genomic_DNA"/>
</dbReference>
<dbReference type="Proteomes" id="UP001443914">
    <property type="component" value="Unassembled WGS sequence"/>
</dbReference>
<evidence type="ECO:0000256" key="3">
    <source>
        <dbReference type="ARBA" id="ARBA00022553"/>
    </source>
</evidence>
<dbReference type="InterPro" id="IPR023299">
    <property type="entry name" value="ATPase_P-typ_cyto_dom_N"/>
</dbReference>
<evidence type="ECO:0000256" key="8">
    <source>
        <dbReference type="ARBA" id="ARBA00022840"/>
    </source>
</evidence>
<name>A0AAW1GRA0_SAPOF</name>
<keyword evidence="5" id="KW-0479">Metal-binding</keyword>
<comment type="caution">
    <text evidence="15">Lacks conserved residue(s) required for the propagation of feature annotation.</text>
</comment>
<evidence type="ECO:0000256" key="4">
    <source>
        <dbReference type="ARBA" id="ARBA00022692"/>
    </source>
</evidence>
<evidence type="ECO:0000313" key="17">
    <source>
        <dbReference type="EMBL" id="KAK9667277.1"/>
    </source>
</evidence>
<dbReference type="NCBIfam" id="TIGR01494">
    <property type="entry name" value="ATPase_P-type"/>
    <property type="match status" value="2"/>
</dbReference>
<evidence type="ECO:0000259" key="16">
    <source>
        <dbReference type="Pfam" id="PF00122"/>
    </source>
</evidence>
<dbReference type="GO" id="GO:0005886">
    <property type="term" value="C:plasma membrane"/>
    <property type="evidence" value="ECO:0007669"/>
    <property type="project" value="UniProtKB-SubCell"/>
</dbReference>
<keyword evidence="10 15" id="KW-1278">Translocase</keyword>
<keyword evidence="15" id="KW-0813">Transport</keyword>
<evidence type="ECO:0000256" key="11">
    <source>
        <dbReference type="ARBA" id="ARBA00022989"/>
    </source>
</evidence>
<evidence type="ECO:0000256" key="6">
    <source>
        <dbReference type="ARBA" id="ARBA00022741"/>
    </source>
</evidence>
<evidence type="ECO:0000256" key="14">
    <source>
        <dbReference type="ARBA" id="ARBA00048122"/>
    </source>
</evidence>
<comment type="caution">
    <text evidence="17">The sequence shown here is derived from an EMBL/GenBank/DDBJ whole genome shotgun (WGS) entry which is preliminary data.</text>
</comment>
<dbReference type="InterPro" id="IPR036412">
    <property type="entry name" value="HAD-like_sf"/>
</dbReference>
<evidence type="ECO:0000256" key="1">
    <source>
        <dbReference type="ARBA" id="ARBA00004141"/>
    </source>
</evidence>
<keyword evidence="9 15" id="KW-0460">Magnesium</keyword>
<accession>A0AAW1GRA0</accession>
<evidence type="ECO:0000256" key="15">
    <source>
        <dbReference type="RuleBase" id="RU362083"/>
    </source>
</evidence>
<organism evidence="17 18">
    <name type="scientific">Saponaria officinalis</name>
    <name type="common">Common soapwort</name>
    <name type="synonym">Lychnis saponaria</name>
    <dbReference type="NCBI Taxonomy" id="3572"/>
    <lineage>
        <taxon>Eukaryota</taxon>
        <taxon>Viridiplantae</taxon>
        <taxon>Streptophyta</taxon>
        <taxon>Embryophyta</taxon>
        <taxon>Tracheophyta</taxon>
        <taxon>Spermatophyta</taxon>
        <taxon>Magnoliopsida</taxon>
        <taxon>eudicotyledons</taxon>
        <taxon>Gunneridae</taxon>
        <taxon>Pentapetalae</taxon>
        <taxon>Caryophyllales</taxon>
        <taxon>Caryophyllaceae</taxon>
        <taxon>Caryophylleae</taxon>
        <taxon>Saponaria</taxon>
    </lineage>
</organism>
<evidence type="ECO:0000256" key="5">
    <source>
        <dbReference type="ARBA" id="ARBA00022723"/>
    </source>
</evidence>
<dbReference type="InterPro" id="IPR059000">
    <property type="entry name" value="ATPase_P-type_domA"/>
</dbReference>
<evidence type="ECO:0000256" key="2">
    <source>
        <dbReference type="ARBA" id="ARBA00008804"/>
    </source>
</evidence>
<keyword evidence="6 15" id="KW-0547">Nucleotide-binding</keyword>
<gene>
    <name evidence="17" type="ORF">RND81_14G244600</name>
</gene>
<feature type="transmembrane region" description="Helical" evidence="15">
    <location>
        <begin position="625"/>
        <end position="646"/>
    </location>
</feature>
<dbReference type="InterPro" id="IPR008250">
    <property type="entry name" value="ATPase_P-typ_transduc_dom_A_sf"/>
</dbReference>
<dbReference type="GO" id="GO:0016887">
    <property type="term" value="F:ATP hydrolysis activity"/>
    <property type="evidence" value="ECO:0007669"/>
    <property type="project" value="InterPro"/>
</dbReference>
<feature type="transmembrane region" description="Helical" evidence="15">
    <location>
        <begin position="560"/>
        <end position="582"/>
    </location>
</feature>
<dbReference type="FunFam" id="2.70.150.10:FF:000004">
    <property type="entry name" value="Plasma membrane ATPase"/>
    <property type="match status" value="1"/>
</dbReference>
<dbReference type="FunFam" id="3.40.1110.10:FF:000004">
    <property type="entry name" value="Plasma membrane ATPase"/>
    <property type="match status" value="1"/>
</dbReference>
<dbReference type="Gene3D" id="3.40.50.1000">
    <property type="entry name" value="HAD superfamily/HAD-like"/>
    <property type="match status" value="1"/>
</dbReference>
<dbReference type="GO" id="GO:0120029">
    <property type="term" value="P:proton export across plasma membrane"/>
    <property type="evidence" value="ECO:0007669"/>
    <property type="project" value="UniProtKB-UniRule"/>
</dbReference>
<dbReference type="Pfam" id="PF00702">
    <property type="entry name" value="Hydrolase"/>
    <property type="match status" value="1"/>
</dbReference>
<feature type="domain" description="P-type ATPase A" evidence="16">
    <location>
        <begin position="44"/>
        <end position="142"/>
    </location>
</feature>
<evidence type="ECO:0000313" key="18">
    <source>
        <dbReference type="Proteomes" id="UP001443914"/>
    </source>
</evidence>
<evidence type="ECO:0000256" key="13">
    <source>
        <dbReference type="ARBA" id="ARBA00023136"/>
    </source>
</evidence>
<dbReference type="Pfam" id="PF00122">
    <property type="entry name" value="E1-E2_ATPase"/>
    <property type="match status" value="1"/>
</dbReference>
<sequence>MEGVSRLTGKTVGIITLLIINSTISFIEENNAGNAAAALMARLAPKSKILRDGKWNEEDAAVLVPGDIISIKLGDIVPADARLLDGDPLKIDQSALTGESLPVTKGPGDGVYSGSTCKQGEIEAVVIATGVHTFFGKAAHLVDSTNQVGHFQKVLTAIGNFCICSIAVGMLVEIIVMYTIQRRAYRPGIDNLLVLLIGGIPIAMPTVLSVTMAIGSHRLAQQGAITKRMTAIEEMAGMDVLCSDKTGTLTLNKLTVDKNLIEVVAKGVDADTVFLMAARASRTENQDAIDAAIVNMLADPKEARAGVREIHFLPFNPTDKRTTLTYFDSNGKLHRVCKGAPEQILNLAHNKSDIERRVHAIIDKFAERGLRSPAVAYQEVPEGVKESPGGPWQFVGLMPLFDPLRHDSAETIRRALNLGVNVKMITGDQLAIGKETGRLLGMGANMYPSSSLLGLSKDESIVSLRIDDLTEKADGFAGVFPEHKYEIVKRLQARKHICGMTGDDVNDAPALKKVDIGIAVADATDAARSASDIVLTEPGLSVIISAVLTSRAIFQRMKNYTIYVVSVTIRIVLGFMLLALIWKFDFPPFMVLIIAILNDGTIMTLSKDRVKPSPLPDSWKLAEIFATGIVIGSYSAMMTVIFFWAANETDLFPRIFGVSHLGKSQVYLPMLSHTSLPQQYTFKSAQLVRLLSSLHDLEVGPLLNVLACFSLALFHCPVGLLLLLPYMQIGHLLLLRELAGFGLVLSGFTI</sequence>
<evidence type="ECO:0000256" key="10">
    <source>
        <dbReference type="ARBA" id="ARBA00022967"/>
    </source>
</evidence>
<keyword evidence="3" id="KW-0597">Phosphoprotein</keyword>
<evidence type="ECO:0000256" key="9">
    <source>
        <dbReference type="ARBA" id="ARBA00022842"/>
    </source>
</evidence>
<dbReference type="GO" id="GO:0005524">
    <property type="term" value="F:ATP binding"/>
    <property type="evidence" value="ECO:0007669"/>
    <property type="project" value="UniProtKB-UniRule"/>
</dbReference>
<dbReference type="SFLD" id="SFLDG00002">
    <property type="entry name" value="C1.7:_P-type_atpase_like"/>
    <property type="match status" value="1"/>
</dbReference>
<proteinExistence type="inferred from homology"/>
<feature type="transmembrane region" description="Helical" evidence="15">
    <location>
        <begin position="702"/>
        <end position="726"/>
    </location>
</feature>
<feature type="transmembrane region" description="Helical" evidence="15">
    <location>
        <begin position="154"/>
        <end position="180"/>
    </location>
</feature>
<dbReference type="InterPro" id="IPR044492">
    <property type="entry name" value="P_typ_ATPase_HD_dom"/>
</dbReference>
<dbReference type="GO" id="GO:0008553">
    <property type="term" value="F:P-type proton-exporting transporter activity"/>
    <property type="evidence" value="ECO:0007669"/>
    <property type="project" value="UniProtKB-UniRule"/>
</dbReference>
<feature type="transmembrane region" description="Helical" evidence="15">
    <location>
        <begin position="192"/>
        <end position="214"/>
    </location>
</feature>
<comment type="subcellular location">
    <subcellularLocation>
        <location evidence="15">Cell membrane</location>
        <topology evidence="15">Multi-pass membrane protein</topology>
    </subcellularLocation>
    <subcellularLocation>
        <location evidence="1">Membrane</location>
        <topology evidence="1">Multi-pass membrane protein</topology>
    </subcellularLocation>
</comment>
<dbReference type="Gene3D" id="1.20.1110.10">
    <property type="entry name" value="Calcium-transporting ATPase, transmembrane domain"/>
    <property type="match status" value="1"/>
</dbReference>
<dbReference type="PANTHER" id="PTHR42861">
    <property type="entry name" value="CALCIUM-TRANSPORTING ATPASE"/>
    <property type="match status" value="1"/>
</dbReference>
<dbReference type="NCBIfam" id="TIGR01647">
    <property type="entry name" value="ATPase-IIIA_H"/>
    <property type="match status" value="1"/>
</dbReference>
<keyword evidence="8 15" id="KW-0067">ATP-binding</keyword>
<dbReference type="InterPro" id="IPR023214">
    <property type="entry name" value="HAD_sf"/>
</dbReference>
<dbReference type="InterPro" id="IPR001757">
    <property type="entry name" value="P_typ_ATPase"/>
</dbReference>
<dbReference type="Gene3D" id="3.40.1110.10">
    <property type="entry name" value="Calcium-transporting ATPase, cytoplasmic domain N"/>
    <property type="match status" value="1"/>
</dbReference>
<dbReference type="AlphaFoldDB" id="A0AAW1GRA0"/>
<keyword evidence="12 15" id="KW-0406">Ion transport</keyword>
<evidence type="ECO:0000256" key="7">
    <source>
        <dbReference type="ARBA" id="ARBA00022781"/>
    </source>
</evidence>
<dbReference type="InterPro" id="IPR018303">
    <property type="entry name" value="ATPase_P-typ_P_site"/>
</dbReference>
<comment type="catalytic activity">
    <reaction evidence="14 15">
        <text>ATP + H2O + H(+)(in) = ADP + phosphate + 2 H(+)(out)</text>
        <dbReference type="Rhea" id="RHEA:20852"/>
        <dbReference type="ChEBI" id="CHEBI:15377"/>
        <dbReference type="ChEBI" id="CHEBI:15378"/>
        <dbReference type="ChEBI" id="CHEBI:30616"/>
        <dbReference type="ChEBI" id="CHEBI:43474"/>
        <dbReference type="ChEBI" id="CHEBI:456216"/>
        <dbReference type="EC" id="7.1.2.1"/>
    </reaction>
</comment>
<keyword evidence="7 15" id="KW-0375">Hydrogen ion transport</keyword>
<dbReference type="Gene3D" id="2.70.150.10">
    <property type="entry name" value="Calcium-transporting ATPase, cytoplasmic transduction domain A"/>
    <property type="match status" value="1"/>
</dbReference>
<keyword evidence="13 15" id="KW-0472">Membrane</keyword>
<dbReference type="SUPFAM" id="SSF81653">
    <property type="entry name" value="Calcium ATPase, transduction domain A"/>
    <property type="match status" value="1"/>
</dbReference>